<feature type="domain" description="Helicase ATP-binding" evidence="6">
    <location>
        <begin position="2"/>
        <end position="189"/>
    </location>
</feature>
<dbReference type="GO" id="GO:0004386">
    <property type="term" value="F:helicase activity"/>
    <property type="evidence" value="ECO:0007669"/>
    <property type="project" value="UniProtKB-KW"/>
</dbReference>
<dbReference type="CDD" id="cd17990">
    <property type="entry name" value="DEXHc_HrpB"/>
    <property type="match status" value="1"/>
</dbReference>
<evidence type="ECO:0000313" key="9">
    <source>
        <dbReference type="EMBL" id="UTW04122.1"/>
    </source>
</evidence>
<evidence type="ECO:0000256" key="1">
    <source>
        <dbReference type="ARBA" id="ARBA00022741"/>
    </source>
</evidence>
<proteinExistence type="predicted"/>
<dbReference type="Pfam" id="PF00270">
    <property type="entry name" value="DEAD"/>
    <property type="match status" value="1"/>
</dbReference>
<dbReference type="PANTHER" id="PTHR43519:SF1">
    <property type="entry name" value="ATP-DEPENDENT RNA HELICASE HRPB"/>
    <property type="match status" value="1"/>
</dbReference>
<dbReference type="InterPro" id="IPR011545">
    <property type="entry name" value="DEAD/DEAH_box_helicase_dom"/>
</dbReference>
<evidence type="ECO:0000259" key="6">
    <source>
        <dbReference type="SMART" id="SM00487"/>
    </source>
</evidence>
<accession>A0ABY5GVV6</accession>
<dbReference type="InterPro" id="IPR027417">
    <property type="entry name" value="P-loop_NTPase"/>
</dbReference>
<feature type="domain" description="Helicase-associated" evidence="8">
    <location>
        <begin position="392"/>
        <end position="478"/>
    </location>
</feature>
<evidence type="ECO:0000256" key="3">
    <source>
        <dbReference type="ARBA" id="ARBA00022806"/>
    </source>
</evidence>
<dbReference type="InterPro" id="IPR001650">
    <property type="entry name" value="Helicase_C-like"/>
</dbReference>
<feature type="domain" description="Helicase C-terminal" evidence="7">
    <location>
        <begin position="230"/>
        <end position="332"/>
    </location>
</feature>
<dbReference type="SUPFAM" id="SSF52540">
    <property type="entry name" value="P-loop containing nucleoside triphosphate hydrolases"/>
    <property type="match status" value="2"/>
</dbReference>
<name>A0ABY5GVV6_9GAMM</name>
<dbReference type="InterPro" id="IPR014001">
    <property type="entry name" value="Helicase_ATP-bd"/>
</dbReference>
<organism evidence="9 10">
    <name type="scientific">Amphritea atlantica</name>
    <dbReference type="NCBI Taxonomy" id="355243"/>
    <lineage>
        <taxon>Bacteria</taxon>
        <taxon>Pseudomonadati</taxon>
        <taxon>Pseudomonadota</taxon>
        <taxon>Gammaproteobacteria</taxon>
        <taxon>Oceanospirillales</taxon>
        <taxon>Oceanospirillaceae</taxon>
        <taxon>Amphritea</taxon>
    </lineage>
</organism>
<evidence type="ECO:0000256" key="5">
    <source>
        <dbReference type="SAM" id="MobiDB-lite"/>
    </source>
</evidence>
<dbReference type="InterPro" id="IPR010225">
    <property type="entry name" value="HrpB"/>
</dbReference>
<dbReference type="PANTHER" id="PTHR43519">
    <property type="entry name" value="ATP-DEPENDENT RNA HELICASE HRPB"/>
    <property type="match status" value="1"/>
</dbReference>
<feature type="region of interest" description="Disordered" evidence="5">
    <location>
        <begin position="814"/>
        <end position="842"/>
    </location>
</feature>
<evidence type="ECO:0000259" key="8">
    <source>
        <dbReference type="SMART" id="SM00847"/>
    </source>
</evidence>
<reference evidence="9" key="1">
    <citation type="submission" date="2021-04" db="EMBL/GenBank/DDBJ databases">
        <title>Oceanospirillales bacteria with DddD are important DMSP degraders in coastal seawater.</title>
        <authorList>
            <person name="Liu J."/>
        </authorList>
    </citation>
    <scope>NUCLEOTIDE SEQUENCE</scope>
    <source>
        <strain evidence="9">GY6</strain>
    </source>
</reference>
<dbReference type="EMBL" id="CP073344">
    <property type="protein sequence ID" value="UTW04122.1"/>
    <property type="molecule type" value="Genomic_DNA"/>
</dbReference>
<sequence length="842" mass="93402">MSTLPVSDVLDQLRAALSQYDDVVLEAPPGAGKTTLVPLELLSHPELSGQKILMLEPRRLAARMAATWMAEQLGEPVGKTVGYRVRMDSKVSADTRIEVVTEGILTRMLQDDPSLEAYGLVIFDEFHERSLDADFGLALALQGRELFREDQPLKLLLMSATLDKRVIEQLLPQAPLVSSKGRMFPVDIRYLGAPGRDQRLDQQVARAVQQALEDETGSLLVFLPGQKEIRGVMNALRGQVSDSVMLAPLYGDLSIQAQQQAIAPAPAGQRKVVLATNIAETSLTIEGIRVVIDAGLSREARLDPASGMTRLHTCRVSRAASIQRAGRAGRMEPGCCYRLWSESQQEQLAAHTTPEILATDLTSLALQMARWGVEDPAELRWLNQPPEAALNQGRDLLLRLGALQTTATGLQLTDAGAKMAQLPLHPRLAHLLLVGWQCGCGKLACDIAALLSERDPLSGDADFERRLSWLKGDIVCAASQKGILQRIRQLSQQFYRLCNRHLGELSQCAVALSESALSAMLIAQAYPDRIASQRREGGGDYQLSGGRAVRLAETDPLAKQRWLAVANCGGMQGQSADRVFLAMALPETLFASELSGLVQQHKVVDWDRRQERMCCELQRRIGVLVLSRQELEEIPLAEKNLALIQMIRKQGLQILPWNKEIQRWRQRVMFLHQTQPDKAGWPDLSDQALLDTLETWLQPWLDPVNHINHFARLDLAGILQGLLPWPLPNELEKLAPTRLKLPSGHSAAIDYSEFPPVLAVKLQEMLGSTDTPVIGYGVAVKIHLLSPARRPLAVTQDLASFWANSYREVQKDMKGRYPKHQWPDNPQEALPSDGIKRKKRNE</sequence>
<dbReference type="InterPro" id="IPR013689">
    <property type="entry name" value="RNA_helicase_ATP-dep_HrpB_C"/>
</dbReference>
<evidence type="ECO:0000259" key="7">
    <source>
        <dbReference type="SMART" id="SM00490"/>
    </source>
</evidence>
<dbReference type="Gene3D" id="3.40.50.300">
    <property type="entry name" value="P-loop containing nucleotide triphosphate hydrolases"/>
    <property type="match status" value="2"/>
</dbReference>
<dbReference type="NCBIfam" id="TIGR01970">
    <property type="entry name" value="DEAH_box_HrpB"/>
    <property type="match status" value="1"/>
</dbReference>
<dbReference type="Pfam" id="PF24473">
    <property type="entry name" value="CON_HrpB"/>
    <property type="match status" value="1"/>
</dbReference>
<evidence type="ECO:0000256" key="4">
    <source>
        <dbReference type="ARBA" id="ARBA00022840"/>
    </source>
</evidence>
<protein>
    <submittedName>
        <fullName evidence="9">ATP-dependent helicase HrpB</fullName>
    </submittedName>
</protein>
<dbReference type="Pfam" id="PF00271">
    <property type="entry name" value="Helicase_C"/>
    <property type="match status" value="1"/>
</dbReference>
<dbReference type="Proteomes" id="UP001059950">
    <property type="component" value="Chromosome"/>
</dbReference>
<dbReference type="PIRSF" id="PIRSF005496">
    <property type="entry name" value="ATP_hel_hrpB"/>
    <property type="match status" value="1"/>
</dbReference>
<keyword evidence="10" id="KW-1185">Reference proteome</keyword>
<evidence type="ECO:0000313" key="10">
    <source>
        <dbReference type="Proteomes" id="UP001059950"/>
    </source>
</evidence>
<keyword evidence="4" id="KW-0067">ATP-binding</keyword>
<dbReference type="Pfam" id="PF08482">
    <property type="entry name" value="HrpB_C"/>
    <property type="match status" value="1"/>
</dbReference>
<dbReference type="InterPro" id="IPR056329">
    <property type="entry name" value="CON_HrpB"/>
</dbReference>
<dbReference type="InterPro" id="IPR049614">
    <property type="entry name" value="HrpB_DEXH"/>
</dbReference>
<dbReference type="InterPro" id="IPR007502">
    <property type="entry name" value="Helicase-assoc_dom"/>
</dbReference>
<keyword evidence="1" id="KW-0547">Nucleotide-binding</keyword>
<dbReference type="SMART" id="SM00487">
    <property type="entry name" value="DEXDc"/>
    <property type="match status" value="1"/>
</dbReference>
<gene>
    <name evidence="9" type="primary">hrpB</name>
    <name evidence="9" type="ORF">KDX31_03650</name>
</gene>
<dbReference type="SMART" id="SM00490">
    <property type="entry name" value="HELICc"/>
    <property type="match status" value="1"/>
</dbReference>
<dbReference type="Gene3D" id="1.20.120.1080">
    <property type="match status" value="1"/>
</dbReference>
<evidence type="ECO:0000256" key="2">
    <source>
        <dbReference type="ARBA" id="ARBA00022801"/>
    </source>
</evidence>
<dbReference type="SMART" id="SM00847">
    <property type="entry name" value="HA2"/>
    <property type="match status" value="1"/>
</dbReference>
<keyword evidence="3 9" id="KW-0347">Helicase</keyword>
<keyword evidence="2" id="KW-0378">Hydrolase</keyword>
<dbReference type="CDD" id="cd18791">
    <property type="entry name" value="SF2_C_RHA"/>
    <property type="match status" value="1"/>
</dbReference>